<dbReference type="InterPro" id="IPR046111">
    <property type="entry name" value="DUF6048"/>
</dbReference>
<evidence type="ECO:0000313" key="3">
    <source>
        <dbReference type="Proteomes" id="UP000829517"/>
    </source>
</evidence>
<dbReference type="Proteomes" id="UP000829517">
    <property type="component" value="Unassembled WGS sequence"/>
</dbReference>
<gene>
    <name evidence="2" type="ORF">JM658_09275</name>
</gene>
<sequence>MLKYIFSSLFLLFTFFGFSQEETKAIDSVVTDSIAPIEKIVNDSISYKQRYGLRVGIDLSKPIRSLIDDDYRGLELVADFRVSHNFYVAAELGNEEKTTQEDNFNFTTNGSYVKIGFDWNTYENWYGMENIINIGIRFGLSTFDQTLNEYQVYNPNQFWGETAAGITGEDMLGTYSGLNAQWTEVVFGLKVELFRNLYLSGSVRLNFLINETEASQFPNLFIPGFNKVTDGSRFGVGYNYTLSYLIPIFKSNKPKKKEKDKPENN</sequence>
<keyword evidence="1" id="KW-0732">Signal</keyword>
<accession>A0ABS9J3K3</accession>
<dbReference type="EMBL" id="JAETXX010000005">
    <property type="protein sequence ID" value="MCF8715012.1"/>
    <property type="molecule type" value="Genomic_DNA"/>
</dbReference>
<dbReference type="RefSeq" id="WP_236958978.1">
    <property type="nucleotide sequence ID" value="NZ_JAETXX010000005.1"/>
</dbReference>
<keyword evidence="3" id="KW-1185">Reference proteome</keyword>
<name>A0ABS9J3K3_9FLAO</name>
<dbReference type="Pfam" id="PF19515">
    <property type="entry name" value="DUF6048"/>
    <property type="match status" value="1"/>
</dbReference>
<comment type="caution">
    <text evidence="2">The sequence shown here is derived from an EMBL/GenBank/DDBJ whole genome shotgun (WGS) entry which is preliminary data.</text>
</comment>
<feature type="signal peptide" evidence="1">
    <location>
        <begin position="1"/>
        <end position="19"/>
    </location>
</feature>
<reference evidence="2 3" key="1">
    <citation type="submission" date="2021-01" db="EMBL/GenBank/DDBJ databases">
        <title>Genome sequencing of Joostella atrarenae M1-2 (= KCTC 23194).</title>
        <authorList>
            <person name="Zakaria M.R."/>
            <person name="Lam M.Q."/>
            <person name="Chong C.S."/>
        </authorList>
    </citation>
    <scope>NUCLEOTIDE SEQUENCE [LARGE SCALE GENOMIC DNA]</scope>
    <source>
        <strain evidence="2 3">M1-2</strain>
    </source>
</reference>
<organism evidence="2 3">
    <name type="scientific">Joostella atrarenae</name>
    <dbReference type="NCBI Taxonomy" id="679257"/>
    <lineage>
        <taxon>Bacteria</taxon>
        <taxon>Pseudomonadati</taxon>
        <taxon>Bacteroidota</taxon>
        <taxon>Flavobacteriia</taxon>
        <taxon>Flavobacteriales</taxon>
        <taxon>Flavobacteriaceae</taxon>
        <taxon>Joostella</taxon>
    </lineage>
</organism>
<evidence type="ECO:0000313" key="2">
    <source>
        <dbReference type="EMBL" id="MCF8715012.1"/>
    </source>
</evidence>
<evidence type="ECO:0000256" key="1">
    <source>
        <dbReference type="SAM" id="SignalP"/>
    </source>
</evidence>
<proteinExistence type="predicted"/>
<feature type="chain" id="PRO_5046427296" evidence="1">
    <location>
        <begin position="20"/>
        <end position="265"/>
    </location>
</feature>
<protein>
    <submittedName>
        <fullName evidence="2">Uncharacterized protein</fullName>
    </submittedName>
</protein>